<reference evidence="1 2" key="1">
    <citation type="submission" date="2018-08" db="EMBL/GenBank/DDBJ databases">
        <title>A genome reference for cultivated species of the human gut microbiota.</title>
        <authorList>
            <person name="Zou Y."/>
            <person name="Xue W."/>
            <person name="Luo G."/>
        </authorList>
    </citation>
    <scope>NUCLEOTIDE SEQUENCE [LARGE SCALE GENOMIC DNA]</scope>
    <source>
        <strain evidence="1 2">TF08-11</strain>
    </source>
</reference>
<evidence type="ECO:0000313" key="2">
    <source>
        <dbReference type="Proteomes" id="UP000260721"/>
    </source>
</evidence>
<dbReference type="RefSeq" id="WP_117446765.1">
    <property type="nucleotide sequence ID" value="NZ_JBFBOW010000001.1"/>
</dbReference>
<sequence>MKYRIISIRPFGDIVVDEIEAESIEQARYKFYMNNPNSDITKIEEKVLDPSNPESERKVFEETR</sequence>
<organism evidence="1 2">
    <name type="scientific">Faecalicoccus pleomorphus</name>
    <dbReference type="NCBI Taxonomy" id="1323"/>
    <lineage>
        <taxon>Bacteria</taxon>
        <taxon>Bacillati</taxon>
        <taxon>Bacillota</taxon>
        <taxon>Erysipelotrichia</taxon>
        <taxon>Erysipelotrichales</taxon>
        <taxon>Erysipelotrichaceae</taxon>
        <taxon>Faecalicoccus</taxon>
    </lineage>
</organism>
<protein>
    <submittedName>
        <fullName evidence="1">Uncharacterized protein</fullName>
    </submittedName>
</protein>
<name>A0A3E3DZT4_9FIRM</name>
<evidence type="ECO:0000313" key="1">
    <source>
        <dbReference type="EMBL" id="RGD74821.1"/>
    </source>
</evidence>
<dbReference type="AlphaFoldDB" id="A0A3E3DZT4"/>
<comment type="caution">
    <text evidence="1">The sequence shown here is derived from an EMBL/GenBank/DDBJ whole genome shotgun (WGS) entry which is preliminary data.</text>
</comment>
<dbReference type="Proteomes" id="UP000260721">
    <property type="component" value="Unassembled WGS sequence"/>
</dbReference>
<dbReference type="EMBL" id="QUSK01000021">
    <property type="protein sequence ID" value="RGD74821.1"/>
    <property type="molecule type" value="Genomic_DNA"/>
</dbReference>
<proteinExistence type="predicted"/>
<accession>A0A3E3DZT4</accession>
<gene>
    <name evidence="1" type="ORF">DXC78_09290</name>
</gene>